<dbReference type="EMBL" id="JAHZIJ010000037">
    <property type="protein sequence ID" value="MBW7477840.1"/>
    <property type="molecule type" value="Genomic_DNA"/>
</dbReference>
<evidence type="ECO:0000256" key="1">
    <source>
        <dbReference type="ARBA" id="ARBA00022737"/>
    </source>
</evidence>
<feature type="domain" description="Teneurin-like YD-shell" evidence="3">
    <location>
        <begin position="824"/>
        <end position="933"/>
    </location>
</feature>
<dbReference type="Pfam" id="PF05593">
    <property type="entry name" value="RHS_repeat"/>
    <property type="match status" value="2"/>
</dbReference>
<name>A0ABS7DDC0_9BACL</name>
<evidence type="ECO:0000256" key="2">
    <source>
        <dbReference type="SAM" id="MobiDB-lite"/>
    </source>
</evidence>
<dbReference type="InterPro" id="IPR056823">
    <property type="entry name" value="TEN-like_YD-shell"/>
</dbReference>
<evidence type="ECO:0000313" key="5">
    <source>
        <dbReference type="Proteomes" id="UP000812277"/>
    </source>
</evidence>
<dbReference type="PANTHER" id="PTHR32305:SF15">
    <property type="entry name" value="PROTEIN RHSA-RELATED"/>
    <property type="match status" value="1"/>
</dbReference>
<comment type="caution">
    <text evidence="4">The sequence shown here is derived from an EMBL/GenBank/DDBJ whole genome shotgun (WGS) entry which is preliminary data.</text>
</comment>
<dbReference type="Proteomes" id="UP000812277">
    <property type="component" value="Unassembled WGS sequence"/>
</dbReference>
<keyword evidence="5" id="KW-1185">Reference proteome</keyword>
<evidence type="ECO:0000313" key="4">
    <source>
        <dbReference type="EMBL" id="MBW7477840.1"/>
    </source>
</evidence>
<dbReference type="Gene3D" id="2.180.10.10">
    <property type="entry name" value="RHS repeat-associated core"/>
    <property type="match status" value="3"/>
</dbReference>
<organism evidence="4 5">
    <name type="scientific">Paenibacillus oenotherae</name>
    <dbReference type="NCBI Taxonomy" id="1435645"/>
    <lineage>
        <taxon>Bacteria</taxon>
        <taxon>Bacillati</taxon>
        <taxon>Bacillota</taxon>
        <taxon>Bacilli</taxon>
        <taxon>Bacillales</taxon>
        <taxon>Paenibacillaceae</taxon>
        <taxon>Paenibacillus</taxon>
    </lineage>
</organism>
<feature type="region of interest" description="Disordered" evidence="2">
    <location>
        <begin position="546"/>
        <end position="572"/>
    </location>
</feature>
<feature type="non-terminal residue" evidence="4">
    <location>
        <position position="1"/>
    </location>
</feature>
<keyword evidence="1" id="KW-0677">Repeat</keyword>
<accession>A0ABS7DDC0</accession>
<sequence length="1150" mass="128161">TTRALGSNAAEEAYRITSRVDRGNGIDYNRLDFTYNSDVGSTYQDIASFGVTINNGQKSTVFDYRKDYVDETTPTVIYTNSITETTGNESRRTSFQYDETRRLTTPTVTTSTFTKAGSSTAPTINRATYDDYGNVLSQTNAMNVATTYTYNPTTRLLASVLEKVDVNQTRLTSYVRNDKGKITEIIVTNQNGTKLAHSKYEQIDAYGNVGKATVLDDVLNTEYYTTYGYSGAFPTQQSILVTDADGQSTTIVNQLDYDPTTGRVKSFTDGKNNTTTYVYDKLGRLKTITHPDQSSMTAVYDDIANQVTVTDETGVTGIQKWDALGHKVEEGMMDGSYRVLKQYGYDALGRLIWEQNGSGHRTQYQYDGWDRGIQTTLPNGAYSTTQYDELNRTMTSTDPAGIQSRSTADMLGREILSQLNKGGGFQTVGSVQYDDMGNVIVRTDAQHTTRYQYDALGRLTGVTDPKNDTTSYAYSLAGHLKEIRYPDANTTQKRYDQLGRLIKKTDAMGQVEKSFYDANSNVVRTVDQKGQTFTFQYNNRNRLTLKSSPNDSVGYTYDPAGRRKTMTDPTGTTSYVYKNTTGELREVTFPDLKKISYTYNSLGLRETMTDPFGYMNVYTYDNMNRLKTVGPSLTTFDAEYDYYNNSLLKEIRQLNGNKSTYTYDGYAVDSLIHKKANNVEINSFNYDYDGNGNLTNQAVRLNGQSSNFSYSYDPLNRIATSSQFNETYAYNNRGNRLSLQSDKAPEIPAGETNYTYDAWNRLTQVAKPGGGQVSYRYNGDGLLYERTENNTTVRYYYDGDQVVGEGIVASGGVTMKAQYIRGKGLIARKDANGKNYYLHNGHGDVIELRDSTGNTSVNRYTYDLWGNPLTTTESVSNPFRYSGEMWDQSAGLQYLRARWYDPSMGRFISKDTYEGQIDNPLTMNLYTYVHNNPLTNVDPTGHWCESADGKYAHPGNCADGSIQEADWKHDGDRIIDNGNEVGTFYDTDGAYEDHSWTGVLFDTVVTGGLGLGKAALSKTITKLFGRTVAEEAATAAKGMIFYGGKAGEAYLANLVGATAKNQLQQGFSTSMGRRIIDVLVDGVAYESKVGYLKYSQAAVNQIKKDAELIAKGKIESAVWHFFESGYTGAGADQRLLDLLTQNGIKYIIHK</sequence>
<dbReference type="PANTHER" id="PTHR32305">
    <property type="match status" value="1"/>
</dbReference>
<protein>
    <recommendedName>
        <fullName evidence="3">Teneurin-like YD-shell domain-containing protein</fullName>
    </recommendedName>
</protein>
<dbReference type="InterPro" id="IPR006530">
    <property type="entry name" value="YD"/>
</dbReference>
<evidence type="ECO:0000259" key="3">
    <source>
        <dbReference type="Pfam" id="PF25023"/>
    </source>
</evidence>
<dbReference type="NCBIfam" id="TIGR03696">
    <property type="entry name" value="Rhs_assc_core"/>
    <property type="match status" value="1"/>
</dbReference>
<dbReference type="InterPro" id="IPR022385">
    <property type="entry name" value="Rhs_assc_core"/>
</dbReference>
<dbReference type="InterPro" id="IPR031325">
    <property type="entry name" value="RHS_repeat"/>
</dbReference>
<reference evidence="4 5" key="1">
    <citation type="submission" date="2021-07" db="EMBL/GenBank/DDBJ databases">
        <title>Paenibacillus radiodurans sp. nov., isolated from the southeastern edge of Tengger Desert.</title>
        <authorList>
            <person name="Zhang G."/>
        </authorList>
    </citation>
    <scope>NUCLEOTIDE SEQUENCE [LARGE SCALE GENOMIC DNA]</scope>
    <source>
        <strain evidence="4 5">DT7-4</strain>
    </source>
</reference>
<dbReference type="InterPro" id="IPR050708">
    <property type="entry name" value="T6SS_VgrG/RHS"/>
</dbReference>
<proteinExistence type="predicted"/>
<dbReference type="RefSeq" id="WP_281423191.1">
    <property type="nucleotide sequence ID" value="NZ_JAHZIJ010000037.1"/>
</dbReference>
<dbReference type="Pfam" id="PF25023">
    <property type="entry name" value="TEN_YD-shell"/>
    <property type="match status" value="2"/>
</dbReference>
<dbReference type="NCBIfam" id="TIGR01643">
    <property type="entry name" value="YD_repeat_2x"/>
    <property type="match status" value="5"/>
</dbReference>
<gene>
    <name evidence="4" type="ORF">K0T92_24315</name>
</gene>
<feature type="domain" description="Teneurin-like YD-shell" evidence="3">
    <location>
        <begin position="424"/>
        <end position="742"/>
    </location>
</feature>